<evidence type="ECO:0000313" key="5">
    <source>
        <dbReference type="Proteomes" id="UP000198424"/>
    </source>
</evidence>
<dbReference type="Proteomes" id="UP000198424">
    <property type="component" value="Unassembled WGS sequence"/>
</dbReference>
<feature type="domain" description="Phage tail collar" evidence="1">
    <location>
        <begin position="8"/>
        <end position="64"/>
    </location>
</feature>
<dbReference type="RefSeq" id="WP_035623023.1">
    <property type="nucleotide sequence ID" value="NZ_JBEWQG010000043.1"/>
</dbReference>
<name>A0A086AG63_FLAHY</name>
<evidence type="ECO:0000313" key="2">
    <source>
        <dbReference type="EMBL" id="KFF15677.1"/>
    </source>
</evidence>
<organism evidence="2 4">
    <name type="scientific">Flavobacterium hydatis</name>
    <name type="common">Cytophaga aquatilis</name>
    <dbReference type="NCBI Taxonomy" id="991"/>
    <lineage>
        <taxon>Bacteria</taxon>
        <taxon>Pseudomonadati</taxon>
        <taxon>Bacteroidota</taxon>
        <taxon>Flavobacteriia</taxon>
        <taxon>Flavobacteriales</taxon>
        <taxon>Flavobacteriaceae</taxon>
        <taxon>Flavobacterium</taxon>
    </lineage>
</organism>
<evidence type="ECO:0000313" key="4">
    <source>
        <dbReference type="Proteomes" id="UP000028712"/>
    </source>
</evidence>
<dbReference type="InterPro" id="IPR037053">
    <property type="entry name" value="Phage_tail_collar_dom_sf"/>
</dbReference>
<dbReference type="OrthoDB" id="9810174at2"/>
<dbReference type="InterPro" id="IPR011083">
    <property type="entry name" value="Phage_tail_collar_dom"/>
</dbReference>
<dbReference type="Pfam" id="PF07484">
    <property type="entry name" value="Collar"/>
    <property type="match status" value="1"/>
</dbReference>
<proteinExistence type="predicted"/>
<accession>A0A086AG63</accession>
<protein>
    <submittedName>
        <fullName evidence="2 3">Tail protein</fullName>
    </submittedName>
</protein>
<dbReference type="eggNOG" id="COG4675">
    <property type="taxonomic scope" value="Bacteria"/>
</dbReference>
<reference evidence="2 4" key="1">
    <citation type="submission" date="2014-07" db="EMBL/GenBank/DDBJ databases">
        <title>Genome of Flavobacterium hydatis DSM 2063.</title>
        <authorList>
            <person name="Pipes S.E."/>
            <person name="Stropko S.J."/>
            <person name="Newman J.D."/>
        </authorList>
    </citation>
    <scope>NUCLEOTIDE SEQUENCE [LARGE SCALE GENOMIC DNA]</scope>
    <source>
        <strain evidence="2 4">DSM 2063</strain>
    </source>
</reference>
<dbReference type="Proteomes" id="UP000028712">
    <property type="component" value="Unassembled WGS sequence"/>
</dbReference>
<keyword evidence="5" id="KW-1185">Reference proteome</keyword>
<dbReference type="AlphaFoldDB" id="A0A086AG63"/>
<reference evidence="3 5" key="2">
    <citation type="submission" date="2016-11" db="EMBL/GenBank/DDBJ databases">
        <title>Whole genomes of Flavobacteriaceae.</title>
        <authorList>
            <person name="Stine C."/>
            <person name="Li C."/>
            <person name="Tadesse D."/>
        </authorList>
    </citation>
    <scope>NUCLEOTIDE SEQUENCE [LARGE SCALE GENOMIC DNA]</scope>
    <source>
        <strain evidence="3 5">ATCC 29551</strain>
    </source>
</reference>
<evidence type="ECO:0000259" key="1">
    <source>
        <dbReference type="Pfam" id="PF07484"/>
    </source>
</evidence>
<comment type="caution">
    <text evidence="2">The sequence shown here is derived from an EMBL/GenBank/DDBJ whole genome shotgun (WGS) entry which is preliminary data.</text>
</comment>
<dbReference type="Gene3D" id="3.90.1340.10">
    <property type="entry name" value="Phage tail collar domain"/>
    <property type="match status" value="1"/>
</dbReference>
<sequence length="185" mass="19126">MSTEPFIGEIKILAFNFAPRGYLTCQGQTLGIAQNTALFSLIGTYYGGNGQTTFQVPNLQGRMPVGQGQSALGASYQMGQTGGITSVSILTSNIPAHVHTLTNVAVKIKASTDNADETSPNGNFPAVSQAPSYSGNGATNNVFSGGTAITGNTDPTGTGIPISVQNPYLTINYSIATEGIFPSRN</sequence>
<gene>
    <name evidence="3" type="ORF">B0A62_23465</name>
    <name evidence="2" type="ORF">IW20_13490</name>
</gene>
<dbReference type="SUPFAM" id="SSF88874">
    <property type="entry name" value="Receptor-binding domain of short tail fibre protein gp12"/>
    <property type="match status" value="1"/>
</dbReference>
<dbReference type="EMBL" id="MUGY01000045">
    <property type="protein sequence ID" value="OXA86568.1"/>
    <property type="molecule type" value="Genomic_DNA"/>
</dbReference>
<dbReference type="EMBL" id="JPRM01000019">
    <property type="protein sequence ID" value="KFF15677.1"/>
    <property type="molecule type" value="Genomic_DNA"/>
</dbReference>
<dbReference type="STRING" id="991.IW20_13490"/>
<evidence type="ECO:0000313" key="3">
    <source>
        <dbReference type="EMBL" id="OXA86568.1"/>
    </source>
</evidence>